<reference evidence="10 11" key="1">
    <citation type="journal article" date="2021" name="G3 (Bethesda)">
        <title>Improved contiguity of the threespine stickleback genome using long-read sequencing.</title>
        <authorList>
            <person name="Nath S."/>
            <person name="Shaw D.E."/>
            <person name="White M.A."/>
        </authorList>
    </citation>
    <scope>NUCLEOTIDE SEQUENCE [LARGE SCALE GENOMIC DNA]</scope>
    <source>
        <strain evidence="10 11">Lake Benthic</strain>
    </source>
</reference>
<dbReference type="InterPro" id="IPR011691">
    <property type="entry name" value="Vesicle_transpt_SFT2"/>
</dbReference>
<dbReference type="AlphaFoldDB" id="A0AAQ4P1F7"/>
<dbReference type="GeneTree" id="ENSGT00390000018525"/>
<dbReference type="Ensembl" id="ENSGACT00000078348.1">
    <property type="protein sequence ID" value="ENSGACP00000032443.1"/>
    <property type="gene ID" value="ENSGACG00000015491.2"/>
</dbReference>
<protein>
    <recommendedName>
        <fullName evidence="9">Vesicle transport protein</fullName>
    </recommendedName>
</protein>
<dbReference type="GO" id="GO:0005737">
    <property type="term" value="C:cytoplasm"/>
    <property type="evidence" value="ECO:0007669"/>
    <property type="project" value="UniProtKB-ARBA"/>
</dbReference>
<keyword evidence="7 9" id="KW-0472">Membrane</keyword>
<comment type="similarity">
    <text evidence="8 9">Belongs to the SFT2 family.</text>
</comment>
<feature type="transmembrane region" description="Helical" evidence="9">
    <location>
        <begin position="41"/>
        <end position="61"/>
    </location>
</feature>
<accession>A0AAQ4P1F7</accession>
<name>A0AAQ4P1F7_GASAC</name>
<dbReference type="PANTHER" id="PTHR23137">
    <property type="entry name" value="VESICLE TRANSPORT PROTEIN-RELATED"/>
    <property type="match status" value="1"/>
</dbReference>
<evidence type="ECO:0000313" key="11">
    <source>
        <dbReference type="Proteomes" id="UP000007635"/>
    </source>
</evidence>
<comment type="subcellular location">
    <subcellularLocation>
        <location evidence="2 9">Membrane</location>
        <topology evidence="2 9">Multi-pass membrane protein</topology>
    </subcellularLocation>
</comment>
<evidence type="ECO:0000256" key="1">
    <source>
        <dbReference type="ARBA" id="ARBA00003566"/>
    </source>
</evidence>
<keyword evidence="3 9" id="KW-0813">Transport</keyword>
<dbReference type="GO" id="GO:0016192">
    <property type="term" value="P:vesicle-mediated transport"/>
    <property type="evidence" value="ECO:0007669"/>
    <property type="project" value="InterPro"/>
</dbReference>
<organism evidence="10 11">
    <name type="scientific">Gasterosteus aculeatus aculeatus</name>
    <name type="common">three-spined stickleback</name>
    <dbReference type="NCBI Taxonomy" id="481459"/>
    <lineage>
        <taxon>Eukaryota</taxon>
        <taxon>Metazoa</taxon>
        <taxon>Chordata</taxon>
        <taxon>Craniata</taxon>
        <taxon>Vertebrata</taxon>
        <taxon>Euteleostomi</taxon>
        <taxon>Actinopterygii</taxon>
        <taxon>Neopterygii</taxon>
        <taxon>Teleostei</taxon>
        <taxon>Neoteleostei</taxon>
        <taxon>Acanthomorphata</taxon>
        <taxon>Eupercaria</taxon>
        <taxon>Perciformes</taxon>
        <taxon>Cottioidei</taxon>
        <taxon>Gasterosteales</taxon>
        <taxon>Gasterosteidae</taxon>
        <taxon>Gasterosteus</taxon>
    </lineage>
</organism>
<evidence type="ECO:0000256" key="6">
    <source>
        <dbReference type="ARBA" id="ARBA00022989"/>
    </source>
</evidence>
<evidence type="ECO:0000256" key="2">
    <source>
        <dbReference type="ARBA" id="ARBA00004141"/>
    </source>
</evidence>
<dbReference type="GO" id="GO:0012505">
    <property type="term" value="C:endomembrane system"/>
    <property type="evidence" value="ECO:0007669"/>
    <property type="project" value="UniProtKB-ARBA"/>
</dbReference>
<reference evidence="10" key="3">
    <citation type="submission" date="2025-09" db="UniProtKB">
        <authorList>
            <consortium name="Ensembl"/>
        </authorList>
    </citation>
    <scope>IDENTIFICATION</scope>
</reference>
<dbReference type="GO" id="GO:0016020">
    <property type="term" value="C:membrane"/>
    <property type="evidence" value="ECO:0007669"/>
    <property type="project" value="UniProtKB-SubCell"/>
</dbReference>
<keyword evidence="11" id="KW-1185">Reference proteome</keyword>
<dbReference type="GO" id="GO:0015031">
    <property type="term" value="P:protein transport"/>
    <property type="evidence" value="ECO:0007669"/>
    <property type="project" value="UniProtKB-KW"/>
</dbReference>
<keyword evidence="5 9" id="KW-0653">Protein transport</keyword>
<reference evidence="10" key="2">
    <citation type="submission" date="2025-08" db="UniProtKB">
        <authorList>
            <consortium name="Ensembl"/>
        </authorList>
    </citation>
    <scope>IDENTIFICATION</scope>
</reference>
<evidence type="ECO:0000256" key="5">
    <source>
        <dbReference type="ARBA" id="ARBA00022927"/>
    </source>
</evidence>
<evidence type="ECO:0000256" key="7">
    <source>
        <dbReference type="ARBA" id="ARBA00023136"/>
    </source>
</evidence>
<evidence type="ECO:0000256" key="8">
    <source>
        <dbReference type="ARBA" id="ARBA00025800"/>
    </source>
</evidence>
<dbReference type="InterPro" id="IPR007305">
    <property type="entry name" value="Vesicle_transpt_Got1/SFT2"/>
</dbReference>
<evidence type="ECO:0000256" key="9">
    <source>
        <dbReference type="RuleBase" id="RU363111"/>
    </source>
</evidence>
<evidence type="ECO:0000256" key="4">
    <source>
        <dbReference type="ARBA" id="ARBA00022692"/>
    </source>
</evidence>
<keyword evidence="6 9" id="KW-1133">Transmembrane helix</keyword>
<dbReference type="PANTHER" id="PTHR23137:SF1">
    <property type="entry name" value="VESICLE TRANSPORT PROTEIN SFT2B"/>
    <property type="match status" value="1"/>
</dbReference>
<feature type="transmembrane region" description="Helical" evidence="9">
    <location>
        <begin position="190"/>
        <end position="209"/>
    </location>
</feature>
<dbReference type="Pfam" id="PF04178">
    <property type="entry name" value="Got1"/>
    <property type="match status" value="1"/>
</dbReference>
<comment type="function">
    <text evidence="1 9">May be involved in fusion of retrograde transport vesicles derived from an endocytic compartment with the Golgi complex.</text>
</comment>
<evidence type="ECO:0000256" key="3">
    <source>
        <dbReference type="ARBA" id="ARBA00022448"/>
    </source>
</evidence>
<proteinExistence type="inferred from homology"/>
<evidence type="ECO:0000313" key="10">
    <source>
        <dbReference type="Ensembl" id="ENSGACP00000032443.1"/>
    </source>
</evidence>
<dbReference type="Proteomes" id="UP000007635">
    <property type="component" value="Chromosome I"/>
</dbReference>
<sequence>MDKLKKVLSGQDEANSDGTGILEVPRANEASTLAWGTRMKGFAVCFVLGIVSSILVSVPTVTAGPRHGVTVVTAALCPSRRAAACCGSPAWASPCSLSSIVWETSVLWPGNWSGYLFSPSLHNALMLVDTTLPIMPQLPMFHFSTMFLIGPCRQLKTMFAKERALATVIMGVCLALTLCAAFWWKNNGLALLFCVLQFLAFAWYGLSYIPFARDGVMKLCSMCF</sequence>
<feature type="transmembrane region" description="Helical" evidence="9">
    <location>
        <begin position="164"/>
        <end position="184"/>
    </location>
</feature>
<keyword evidence="4 9" id="KW-0812">Transmembrane</keyword>
<feature type="transmembrane region" description="Helical" evidence="9">
    <location>
        <begin position="134"/>
        <end position="152"/>
    </location>
</feature>